<keyword evidence="2" id="KW-1185">Reference proteome</keyword>
<dbReference type="InterPro" id="IPR032675">
    <property type="entry name" value="LRR_dom_sf"/>
</dbReference>
<evidence type="ECO:0000313" key="2">
    <source>
        <dbReference type="Proteomes" id="UP001633002"/>
    </source>
</evidence>
<organism evidence="1 2">
    <name type="scientific">Riccia sorocarpa</name>
    <dbReference type="NCBI Taxonomy" id="122646"/>
    <lineage>
        <taxon>Eukaryota</taxon>
        <taxon>Viridiplantae</taxon>
        <taxon>Streptophyta</taxon>
        <taxon>Embryophyta</taxon>
        <taxon>Marchantiophyta</taxon>
        <taxon>Marchantiopsida</taxon>
        <taxon>Marchantiidae</taxon>
        <taxon>Marchantiales</taxon>
        <taxon>Ricciaceae</taxon>
        <taxon>Riccia</taxon>
    </lineage>
</organism>
<reference evidence="1 2" key="1">
    <citation type="submission" date="2024-09" db="EMBL/GenBank/DDBJ databases">
        <title>Chromosome-scale assembly of Riccia sorocarpa.</title>
        <authorList>
            <person name="Paukszto L."/>
        </authorList>
    </citation>
    <scope>NUCLEOTIDE SEQUENCE [LARGE SCALE GENOMIC DNA]</scope>
    <source>
        <strain evidence="1">LP-2024</strain>
        <tissue evidence="1">Aerial parts of the thallus</tissue>
    </source>
</reference>
<dbReference type="Gene3D" id="3.80.10.10">
    <property type="entry name" value="Ribonuclease Inhibitor"/>
    <property type="match status" value="1"/>
</dbReference>
<gene>
    <name evidence="1" type="ORF">R1sor_016422</name>
</gene>
<evidence type="ECO:0000313" key="1">
    <source>
        <dbReference type="EMBL" id="KAL3690113.1"/>
    </source>
</evidence>
<proteinExistence type="predicted"/>
<dbReference type="EMBL" id="JBJQOH010000004">
    <property type="protein sequence ID" value="KAL3690113.1"/>
    <property type="molecule type" value="Genomic_DNA"/>
</dbReference>
<comment type="caution">
    <text evidence="1">The sequence shown here is derived from an EMBL/GenBank/DDBJ whole genome shotgun (WGS) entry which is preliminary data.</text>
</comment>
<sequence length="455" mass="51779">MKRKRQSGLSDMLADVERLVRESSFQEFLSNLADGPYGRYFQSNCEECRTRREVRLKTLEAIGKSKNLEHFENKDFVSWGLSAAEWEALLVPMQTHAQLKVIRITSIAYRQEAAAAKAEAETAPLYRSLVAHARNLTSLNLVYIRPELAAQLALGLQENSSRNSSRCKLRTLEASLWGCLAETNAKRDHSERKADNAKTALHLAEMVIHAPALEEITLLFSHETKHAWSKALKGCAHLKRIFIWSEAQFMRQDGFADVLIDAFTGRCPDSALQRLVIYEENLTVEQLALLVTSSIQEIVVEHADPAFRSCSPTRWQFLGKAIHEAPKRRSTLSLIEKLAICTSLEELTLGDNSHAGHEQSRDRQKDACKYLFQRLKQNKSIKVLDLTPALWLGDDNCKDLMDLLEVNFTLEKISFPDSFRGYEENSDLMNRRLQRNKEIADHFATLYGAKKLEDT</sequence>
<dbReference type="Proteomes" id="UP001633002">
    <property type="component" value="Unassembled WGS sequence"/>
</dbReference>
<dbReference type="SUPFAM" id="SSF52047">
    <property type="entry name" value="RNI-like"/>
    <property type="match status" value="1"/>
</dbReference>
<name>A0ABD3HFE1_9MARC</name>
<accession>A0ABD3HFE1</accession>
<dbReference type="AlphaFoldDB" id="A0ABD3HFE1"/>
<protein>
    <submittedName>
        <fullName evidence="1">Uncharacterized protein</fullName>
    </submittedName>
</protein>